<evidence type="ECO:0000313" key="2">
    <source>
        <dbReference type="EMBL" id="MBK0395543.1"/>
    </source>
</evidence>
<dbReference type="Proteomes" id="UP000614058">
    <property type="component" value="Unassembled WGS sequence"/>
</dbReference>
<dbReference type="EMBL" id="JAEHNZ010000001">
    <property type="protein sequence ID" value="MBK0395543.1"/>
    <property type="molecule type" value="Genomic_DNA"/>
</dbReference>
<evidence type="ECO:0000256" key="1">
    <source>
        <dbReference type="SAM" id="Phobius"/>
    </source>
</evidence>
<keyword evidence="1" id="KW-0812">Transmembrane</keyword>
<protein>
    <submittedName>
        <fullName evidence="2">Uncharacterized protein</fullName>
    </submittedName>
</protein>
<dbReference type="RefSeq" id="WP_200521610.1">
    <property type="nucleotide sequence ID" value="NZ_JAEHNZ010000001.1"/>
</dbReference>
<name>A0ABS1BQK0_9NEIS</name>
<evidence type="ECO:0000313" key="3">
    <source>
        <dbReference type="Proteomes" id="UP000614058"/>
    </source>
</evidence>
<keyword evidence="1" id="KW-0472">Membrane</keyword>
<organism evidence="2 3">
    <name type="scientific">Kingella bonacorsii</name>
    <dbReference type="NCBI Taxonomy" id="2796361"/>
    <lineage>
        <taxon>Bacteria</taxon>
        <taxon>Pseudomonadati</taxon>
        <taxon>Pseudomonadota</taxon>
        <taxon>Betaproteobacteria</taxon>
        <taxon>Neisseriales</taxon>
        <taxon>Neisseriaceae</taxon>
        <taxon>Kingella</taxon>
    </lineage>
</organism>
<proteinExistence type="predicted"/>
<keyword evidence="3" id="KW-1185">Reference proteome</keyword>
<comment type="caution">
    <text evidence="2">The sequence shown here is derived from an EMBL/GenBank/DDBJ whole genome shotgun (WGS) entry which is preliminary data.</text>
</comment>
<reference evidence="2 3" key="1">
    <citation type="journal article" date="2021" name="Pathogens">
        <title>Isolation and Characterization of Kingella bonacorsii sp. nov., A Novel Kingella Species Detected in a Stable Periodontitis Subject.</title>
        <authorList>
            <person name="Antezack A."/>
            <person name="Boxberger M."/>
            <person name="Rolland C."/>
            <person name="Monnet-Corti V."/>
            <person name="La Scola B."/>
        </authorList>
    </citation>
    <scope>NUCLEOTIDE SEQUENCE [LARGE SCALE GENOMIC DNA]</scope>
    <source>
        <strain evidence="2 3">Marseille-Q4569</strain>
    </source>
</reference>
<feature type="transmembrane region" description="Helical" evidence="1">
    <location>
        <begin position="9"/>
        <end position="26"/>
    </location>
</feature>
<sequence>MWDKFKKNMDIILWLVLTIWIVFFPDTDPEALKYARHGYWNIHSPLYPYARIAFPIIVGCGIIYRRTRK</sequence>
<keyword evidence="1" id="KW-1133">Transmembrane helix</keyword>
<gene>
    <name evidence="2" type="ORF">JDW22_02790</name>
</gene>
<feature type="transmembrane region" description="Helical" evidence="1">
    <location>
        <begin position="46"/>
        <end position="64"/>
    </location>
</feature>
<accession>A0ABS1BQK0</accession>